<keyword evidence="5 11" id="KW-0812">Transmembrane</keyword>
<dbReference type="Gene3D" id="2.30.42.10">
    <property type="match status" value="1"/>
</dbReference>
<dbReference type="InterPro" id="IPR004387">
    <property type="entry name" value="Pept_M50_Zn"/>
</dbReference>
<evidence type="ECO:0000256" key="2">
    <source>
        <dbReference type="ARBA" id="ARBA00004141"/>
    </source>
</evidence>
<evidence type="ECO:0000256" key="8">
    <source>
        <dbReference type="ARBA" id="ARBA00022989"/>
    </source>
</evidence>
<dbReference type="InterPro" id="IPR036034">
    <property type="entry name" value="PDZ_sf"/>
</dbReference>
<dbReference type="PANTHER" id="PTHR42837">
    <property type="entry name" value="REGULATOR OF SIGMA-E PROTEASE RSEP"/>
    <property type="match status" value="1"/>
</dbReference>
<comment type="similarity">
    <text evidence="3 11">Belongs to the peptidase M50B family.</text>
</comment>
<dbReference type="AlphaFoldDB" id="A0A2H0UG70"/>
<sequence>MVTILIFIAVLVVLIVGHEFGHFIAAKLSKMRVLEFGVGFPPKVFGKKVGDTEYTLNWIPFGGFVRIFGEDPKDVEDPSAFPNKPAILQAIVLFAGPFANVVLAFVLTFGALLIGAPSLIDEESIATSRDVQIVIGEVLPESPAETAGLLAGDRIVSISEGGEVKSANSPSMISNVIAQSEEPLNITVVRDNEEAVFMVTPTQGIVSSDTEQLAIGISMALIGTVSLPVHEAALTALVNTYKNFIFIGTALITLLSDAFTLSADLSHLAGPIGIATLAGDAASFGFGALLTFSALLSINLAIINLLPFPALDGGRLLFLAIEVVTRRRIPLQVAQTLNVLGFAFLILLMLAVSVQDVFRLVG</sequence>
<evidence type="ECO:0000256" key="3">
    <source>
        <dbReference type="ARBA" id="ARBA00007931"/>
    </source>
</evidence>
<dbReference type="GO" id="GO:0016020">
    <property type="term" value="C:membrane"/>
    <property type="evidence" value="ECO:0007669"/>
    <property type="project" value="UniProtKB-SubCell"/>
</dbReference>
<dbReference type="GO" id="GO:0004222">
    <property type="term" value="F:metalloendopeptidase activity"/>
    <property type="evidence" value="ECO:0007669"/>
    <property type="project" value="InterPro"/>
</dbReference>
<dbReference type="NCBIfam" id="TIGR00054">
    <property type="entry name" value="RIP metalloprotease RseP"/>
    <property type="match status" value="1"/>
</dbReference>
<evidence type="ECO:0000313" key="14">
    <source>
        <dbReference type="Proteomes" id="UP000229315"/>
    </source>
</evidence>
<reference evidence="14" key="1">
    <citation type="submission" date="2017-09" db="EMBL/GenBank/DDBJ databases">
        <title>Depth-based differentiation of microbial function through sediment-hosted aquifers and enrichment of novel symbionts in the deep terrestrial subsurface.</title>
        <authorList>
            <person name="Probst A.J."/>
            <person name="Ladd B."/>
            <person name="Jarett J.K."/>
            <person name="Geller-Mcgrath D.E."/>
            <person name="Sieber C.M.K."/>
            <person name="Emerson J.B."/>
            <person name="Anantharaman K."/>
            <person name="Thomas B.C."/>
            <person name="Malmstrom R."/>
            <person name="Stieglmeier M."/>
            <person name="Klingl A."/>
            <person name="Woyke T."/>
            <person name="Ryan C.M."/>
            <person name="Banfield J.F."/>
        </authorList>
    </citation>
    <scope>NUCLEOTIDE SEQUENCE [LARGE SCALE GENOMIC DNA]</scope>
</reference>
<evidence type="ECO:0000256" key="4">
    <source>
        <dbReference type="ARBA" id="ARBA00022670"/>
    </source>
</evidence>
<dbReference type="GO" id="GO:0046872">
    <property type="term" value="F:metal ion binding"/>
    <property type="evidence" value="ECO:0007669"/>
    <property type="project" value="UniProtKB-KW"/>
</dbReference>
<feature type="transmembrane region" description="Helical" evidence="11">
    <location>
        <begin position="244"/>
        <end position="263"/>
    </location>
</feature>
<gene>
    <name evidence="13" type="primary">rseP</name>
    <name evidence="13" type="ORF">COU15_01050</name>
</gene>
<name>A0A2H0UG70_9BACT</name>
<evidence type="ECO:0000256" key="5">
    <source>
        <dbReference type="ARBA" id="ARBA00022692"/>
    </source>
</evidence>
<comment type="cofactor">
    <cofactor evidence="1 11">
        <name>Zn(2+)</name>
        <dbReference type="ChEBI" id="CHEBI:29105"/>
    </cofactor>
</comment>
<evidence type="ECO:0000256" key="9">
    <source>
        <dbReference type="ARBA" id="ARBA00023049"/>
    </source>
</evidence>
<dbReference type="Proteomes" id="UP000229315">
    <property type="component" value="Unassembled WGS sequence"/>
</dbReference>
<dbReference type="InterPro" id="IPR001478">
    <property type="entry name" value="PDZ"/>
</dbReference>
<keyword evidence="4 13" id="KW-0645">Protease</keyword>
<evidence type="ECO:0000256" key="11">
    <source>
        <dbReference type="RuleBase" id="RU362031"/>
    </source>
</evidence>
<keyword evidence="9 11" id="KW-0482">Metalloprotease</keyword>
<dbReference type="Pfam" id="PF02163">
    <property type="entry name" value="Peptidase_M50"/>
    <property type="match status" value="1"/>
</dbReference>
<dbReference type="EMBL" id="PFBH01000005">
    <property type="protein sequence ID" value="PIR85399.1"/>
    <property type="molecule type" value="Genomic_DNA"/>
</dbReference>
<feature type="transmembrane region" description="Helical" evidence="11">
    <location>
        <begin position="336"/>
        <end position="354"/>
    </location>
</feature>
<evidence type="ECO:0000256" key="6">
    <source>
        <dbReference type="ARBA" id="ARBA00022801"/>
    </source>
</evidence>
<comment type="subcellular location">
    <subcellularLocation>
        <location evidence="2">Membrane</location>
        <topology evidence="2">Multi-pass membrane protein</topology>
    </subcellularLocation>
</comment>
<dbReference type="SUPFAM" id="SSF50156">
    <property type="entry name" value="PDZ domain-like"/>
    <property type="match status" value="1"/>
</dbReference>
<evidence type="ECO:0000259" key="12">
    <source>
        <dbReference type="PROSITE" id="PS50106"/>
    </source>
</evidence>
<feature type="transmembrane region" description="Helical" evidence="11">
    <location>
        <begin position="86"/>
        <end position="114"/>
    </location>
</feature>
<dbReference type="CDD" id="cd06163">
    <property type="entry name" value="S2P-M50_PDZ_RseP-like"/>
    <property type="match status" value="1"/>
</dbReference>
<dbReference type="EC" id="3.4.24.-" evidence="11"/>
<dbReference type="SMART" id="SM00228">
    <property type="entry name" value="PDZ"/>
    <property type="match status" value="1"/>
</dbReference>
<organism evidence="13 14">
    <name type="scientific">Candidatus Kaiserbacteria bacterium CG10_big_fil_rev_8_21_14_0_10_45_20</name>
    <dbReference type="NCBI Taxonomy" id="1974607"/>
    <lineage>
        <taxon>Bacteria</taxon>
        <taxon>Candidatus Kaiseribacteriota</taxon>
    </lineage>
</organism>
<feature type="domain" description="PDZ" evidence="12">
    <location>
        <begin position="133"/>
        <end position="192"/>
    </location>
</feature>
<protein>
    <recommendedName>
        <fullName evidence="11">Zinc metalloprotease</fullName>
        <ecNumber evidence="11">3.4.24.-</ecNumber>
    </recommendedName>
</protein>
<keyword evidence="7 11" id="KW-0862">Zinc</keyword>
<dbReference type="PROSITE" id="PS50106">
    <property type="entry name" value="PDZ"/>
    <property type="match status" value="1"/>
</dbReference>
<accession>A0A2H0UG70</accession>
<evidence type="ECO:0000256" key="7">
    <source>
        <dbReference type="ARBA" id="ARBA00022833"/>
    </source>
</evidence>
<proteinExistence type="inferred from homology"/>
<keyword evidence="6 11" id="KW-0378">Hydrolase</keyword>
<evidence type="ECO:0000256" key="10">
    <source>
        <dbReference type="ARBA" id="ARBA00023136"/>
    </source>
</evidence>
<keyword evidence="10 11" id="KW-0472">Membrane</keyword>
<evidence type="ECO:0000313" key="13">
    <source>
        <dbReference type="EMBL" id="PIR85399.1"/>
    </source>
</evidence>
<keyword evidence="11" id="KW-0479">Metal-binding</keyword>
<dbReference type="PANTHER" id="PTHR42837:SF2">
    <property type="entry name" value="MEMBRANE METALLOPROTEASE ARASP2, CHLOROPLASTIC-RELATED"/>
    <property type="match status" value="1"/>
</dbReference>
<comment type="caution">
    <text evidence="13">The sequence shown here is derived from an EMBL/GenBank/DDBJ whole genome shotgun (WGS) entry which is preliminary data.</text>
</comment>
<feature type="transmembrane region" description="Helical" evidence="11">
    <location>
        <begin position="283"/>
        <end position="306"/>
    </location>
</feature>
<keyword evidence="8 11" id="KW-1133">Transmembrane helix</keyword>
<dbReference type="InterPro" id="IPR008915">
    <property type="entry name" value="Peptidase_M50"/>
</dbReference>
<evidence type="ECO:0000256" key="1">
    <source>
        <dbReference type="ARBA" id="ARBA00001947"/>
    </source>
</evidence>
<dbReference type="GO" id="GO:0006508">
    <property type="term" value="P:proteolysis"/>
    <property type="evidence" value="ECO:0007669"/>
    <property type="project" value="UniProtKB-KW"/>
</dbReference>